<evidence type="ECO:0000259" key="5">
    <source>
        <dbReference type="SMART" id="SM00385"/>
    </source>
</evidence>
<dbReference type="SMART" id="SM01332">
    <property type="entry name" value="Cyclin_C"/>
    <property type="match status" value="1"/>
</dbReference>
<evidence type="ECO:0000259" key="6">
    <source>
        <dbReference type="SMART" id="SM01332"/>
    </source>
</evidence>
<feature type="domain" description="Cyclin-like" evidence="5">
    <location>
        <begin position="153"/>
        <end position="238"/>
    </location>
</feature>
<keyword evidence="1" id="KW-0132">Cell division</keyword>
<dbReference type="Pfam" id="PF00134">
    <property type="entry name" value="Cyclin_N"/>
    <property type="match status" value="1"/>
</dbReference>
<dbReference type="GO" id="GO:0005634">
    <property type="term" value="C:nucleus"/>
    <property type="evidence" value="ECO:0007669"/>
    <property type="project" value="UniProtKB-ARBA"/>
</dbReference>
<evidence type="ECO:0000256" key="1">
    <source>
        <dbReference type="ARBA" id="ARBA00022618"/>
    </source>
</evidence>
<evidence type="ECO:0000256" key="4">
    <source>
        <dbReference type="RuleBase" id="RU000383"/>
    </source>
</evidence>
<organism evidence="7 8">
    <name type="scientific">Rhynocoris fuscipes</name>
    <dbReference type="NCBI Taxonomy" id="488301"/>
    <lineage>
        <taxon>Eukaryota</taxon>
        <taxon>Metazoa</taxon>
        <taxon>Ecdysozoa</taxon>
        <taxon>Arthropoda</taxon>
        <taxon>Hexapoda</taxon>
        <taxon>Insecta</taxon>
        <taxon>Pterygota</taxon>
        <taxon>Neoptera</taxon>
        <taxon>Paraneoptera</taxon>
        <taxon>Hemiptera</taxon>
        <taxon>Heteroptera</taxon>
        <taxon>Panheteroptera</taxon>
        <taxon>Cimicomorpha</taxon>
        <taxon>Reduviidae</taxon>
        <taxon>Harpactorinae</taxon>
        <taxon>Harpactorini</taxon>
        <taxon>Rhynocoris</taxon>
    </lineage>
</organism>
<comment type="caution">
    <text evidence="7">The sequence shown here is derived from an EMBL/GenBank/DDBJ whole genome shotgun (WGS) entry which is preliminary data.</text>
</comment>
<dbReference type="Proteomes" id="UP001461498">
    <property type="component" value="Unassembled WGS sequence"/>
</dbReference>
<feature type="domain" description="Cyclin-like" evidence="5">
    <location>
        <begin position="251"/>
        <end position="339"/>
    </location>
</feature>
<dbReference type="EMBL" id="JAPXFL010000012">
    <property type="protein sequence ID" value="KAK9498643.1"/>
    <property type="molecule type" value="Genomic_DNA"/>
</dbReference>
<dbReference type="GO" id="GO:0044772">
    <property type="term" value="P:mitotic cell cycle phase transition"/>
    <property type="evidence" value="ECO:0007669"/>
    <property type="project" value="InterPro"/>
</dbReference>
<dbReference type="Pfam" id="PF02984">
    <property type="entry name" value="Cyclin_C"/>
    <property type="match status" value="1"/>
</dbReference>
<proteinExistence type="inferred from homology"/>
<dbReference type="InterPro" id="IPR036915">
    <property type="entry name" value="Cyclin-like_sf"/>
</dbReference>
<dbReference type="Gene3D" id="1.10.472.10">
    <property type="entry name" value="Cyclin-like"/>
    <property type="match status" value="2"/>
</dbReference>
<dbReference type="InterPro" id="IPR006671">
    <property type="entry name" value="Cyclin_N"/>
</dbReference>
<dbReference type="FunFam" id="1.10.472.10:FF:000001">
    <property type="entry name" value="G2/mitotic-specific cyclin"/>
    <property type="match status" value="1"/>
</dbReference>
<evidence type="ECO:0000256" key="3">
    <source>
        <dbReference type="ARBA" id="ARBA00023306"/>
    </source>
</evidence>
<name>A0AAW1CIB6_9HEMI</name>
<evidence type="ECO:0000256" key="2">
    <source>
        <dbReference type="ARBA" id="ARBA00023127"/>
    </source>
</evidence>
<comment type="similarity">
    <text evidence="4">Belongs to the cyclin family.</text>
</comment>
<protein>
    <recommendedName>
        <fullName evidence="9">G2/mitotic-specific cyclin-B3</fullName>
    </recommendedName>
</protein>
<keyword evidence="8" id="KW-1185">Reference proteome</keyword>
<dbReference type="PANTHER" id="PTHR10177">
    <property type="entry name" value="CYCLINS"/>
    <property type="match status" value="1"/>
</dbReference>
<accession>A0AAW1CIB6</accession>
<feature type="domain" description="Cyclin C-terminal" evidence="6">
    <location>
        <begin position="247"/>
        <end position="367"/>
    </location>
</feature>
<evidence type="ECO:0000313" key="7">
    <source>
        <dbReference type="EMBL" id="KAK9498643.1"/>
    </source>
</evidence>
<dbReference type="InterPro" id="IPR004367">
    <property type="entry name" value="Cyclin_C-dom"/>
</dbReference>
<keyword evidence="2 4" id="KW-0195">Cyclin</keyword>
<dbReference type="PIRSF" id="PIRSF001771">
    <property type="entry name" value="Cyclin_A_B_D_E"/>
    <property type="match status" value="1"/>
</dbReference>
<dbReference type="InterPro" id="IPR046965">
    <property type="entry name" value="Cyclin_A/B-like"/>
</dbReference>
<reference evidence="7 8" key="1">
    <citation type="submission" date="2022-12" db="EMBL/GenBank/DDBJ databases">
        <title>Chromosome-level genome assembly of true bugs.</title>
        <authorList>
            <person name="Ma L."/>
            <person name="Li H."/>
        </authorList>
    </citation>
    <scope>NUCLEOTIDE SEQUENCE [LARGE SCALE GENOMIC DNA]</scope>
    <source>
        <strain evidence="7">Lab_2022b</strain>
    </source>
</reference>
<dbReference type="InterPro" id="IPR013763">
    <property type="entry name" value="Cyclin-like_dom"/>
</dbReference>
<gene>
    <name evidence="7" type="ORF">O3M35_003229</name>
</gene>
<dbReference type="AlphaFoldDB" id="A0AAW1CIB6"/>
<evidence type="ECO:0008006" key="9">
    <source>
        <dbReference type="Google" id="ProtNLM"/>
    </source>
</evidence>
<dbReference type="SMART" id="SM00385">
    <property type="entry name" value="CYCLIN"/>
    <property type="match status" value="2"/>
</dbReference>
<sequence length="381" mass="44016">MQHNKILVYDENIETLKSKKISNDVISKSKQNRRPLGDICTNLTTNNNDILEKKSEKQNQENSNEIKLKTSPILEQGLTVQSSNSSTDECLKKALDLAKRDYDITLKEKLYGLTEYVDDVYEYLRNLECQNLIGSKHLNGTEMTERMRSILVDWMIDVHSHFRLGQETLELSVYILDRYTEIKRNLNKRNAQLLGLVCIFLAAKYEETEPLEVCDIVFVSDSAVLQKDVLRAERSILRSIDYNFSRPLPVHFVRRYSKIGDVTPIEHSYAMYFCDIALLEYSLVSVRPSMIAAAALFLALCVSKDVIDVKIWNDNFKNNTKYELKDFYHILPRIATTVEHSSKSKLEAVKKKYATPERYYVSMMPGVQPDLKGTVIKHFCQ</sequence>
<dbReference type="PROSITE" id="PS00292">
    <property type="entry name" value="CYCLINS"/>
    <property type="match status" value="1"/>
</dbReference>
<keyword evidence="3" id="KW-0131">Cell cycle</keyword>
<dbReference type="InterPro" id="IPR039361">
    <property type="entry name" value="Cyclin"/>
</dbReference>
<evidence type="ECO:0000313" key="8">
    <source>
        <dbReference type="Proteomes" id="UP001461498"/>
    </source>
</evidence>
<dbReference type="InterPro" id="IPR048258">
    <property type="entry name" value="Cyclins_cyclin-box"/>
</dbReference>
<dbReference type="SUPFAM" id="SSF47954">
    <property type="entry name" value="Cyclin-like"/>
    <property type="match status" value="2"/>
</dbReference>
<dbReference type="GO" id="GO:0016538">
    <property type="term" value="F:cyclin-dependent protein serine/threonine kinase regulator activity"/>
    <property type="evidence" value="ECO:0007669"/>
    <property type="project" value="InterPro"/>
</dbReference>
<dbReference type="GO" id="GO:0051301">
    <property type="term" value="P:cell division"/>
    <property type="evidence" value="ECO:0007669"/>
    <property type="project" value="UniProtKB-KW"/>
</dbReference>